<dbReference type="EMBL" id="JBHTEY010000004">
    <property type="protein sequence ID" value="MFC7612983.1"/>
    <property type="molecule type" value="Genomic_DNA"/>
</dbReference>
<keyword evidence="2" id="KW-1185">Reference proteome</keyword>
<reference evidence="2" key="1">
    <citation type="journal article" date="2019" name="Int. J. Syst. Evol. Microbiol.">
        <title>The Global Catalogue of Microorganisms (GCM) 10K type strain sequencing project: providing services to taxonomists for standard genome sequencing and annotation.</title>
        <authorList>
            <consortium name="The Broad Institute Genomics Platform"/>
            <consortium name="The Broad Institute Genome Sequencing Center for Infectious Disease"/>
            <person name="Wu L."/>
            <person name="Ma J."/>
        </authorList>
    </citation>
    <scope>NUCLEOTIDE SEQUENCE [LARGE SCALE GENOMIC DNA]</scope>
    <source>
        <strain evidence="2">JCM 17695</strain>
    </source>
</reference>
<proteinExistence type="predicted"/>
<evidence type="ECO:0000313" key="1">
    <source>
        <dbReference type="EMBL" id="MFC7612983.1"/>
    </source>
</evidence>
<evidence type="ECO:0000313" key="2">
    <source>
        <dbReference type="Proteomes" id="UP001596512"/>
    </source>
</evidence>
<dbReference type="Proteomes" id="UP001596512">
    <property type="component" value="Unassembled WGS sequence"/>
</dbReference>
<gene>
    <name evidence="1" type="ORF">ACFQV2_04360</name>
</gene>
<comment type="caution">
    <text evidence="1">The sequence shown here is derived from an EMBL/GenBank/DDBJ whole genome shotgun (WGS) entry which is preliminary data.</text>
</comment>
<accession>A0ABW2TIC9</accession>
<name>A0ABW2TIC9_9PSEU</name>
<sequence>MRGRWGHRGGWQQADLPNADDAAAWLSGRLPDGWFTGAPEVTIDREEITVVGELQPLDGDYPDDAARAAAESGRISRWREETREERIEIARQAEHRYGRKVAWGARLGGTEELFTVLAVPVMTRLRQPERQVLDTLVAAGVARSRSDALAWAVRLVGEHTDEWLNELREAMSKVDDLRAKGPEL</sequence>
<protein>
    <submittedName>
        <fullName evidence="1">Uncharacterized protein</fullName>
    </submittedName>
</protein>
<organism evidence="1 2">
    <name type="scientific">Actinokineospora soli</name>
    <dbReference type="NCBI Taxonomy" id="1048753"/>
    <lineage>
        <taxon>Bacteria</taxon>
        <taxon>Bacillati</taxon>
        <taxon>Actinomycetota</taxon>
        <taxon>Actinomycetes</taxon>
        <taxon>Pseudonocardiales</taxon>
        <taxon>Pseudonocardiaceae</taxon>
        <taxon>Actinokineospora</taxon>
    </lineage>
</organism>